<name>A0A9D4NSN7_DERFA</name>
<comment type="similarity">
    <text evidence="2">Belongs to the glutaminyl-peptide cyclotransferase family.</text>
</comment>
<dbReference type="Gene3D" id="3.40.630.10">
    <property type="entry name" value="Zn peptidases"/>
    <property type="match status" value="1"/>
</dbReference>
<proteinExistence type="inferred from homology"/>
<keyword evidence="4" id="KW-0808">Transferase</keyword>
<evidence type="ECO:0000313" key="7">
    <source>
        <dbReference type="EMBL" id="KAH7638475.1"/>
    </source>
</evidence>
<feature type="domain" description="Peptidase M28" evidence="6">
    <location>
        <begin position="305"/>
        <end position="429"/>
    </location>
</feature>
<dbReference type="Pfam" id="PF04389">
    <property type="entry name" value="Peptidase_M28"/>
    <property type="match status" value="2"/>
</dbReference>
<protein>
    <recommendedName>
        <fullName evidence="3">glutaminyl-peptide cyclotransferase</fullName>
        <ecNumber evidence="3">2.3.2.5</ecNumber>
    </recommendedName>
</protein>
<comment type="catalytic activity">
    <reaction evidence="1">
        <text>N-terminal L-glutaminyl-[peptide] = N-terminal 5-oxo-L-prolyl-[peptide] + NH4(+)</text>
        <dbReference type="Rhea" id="RHEA:23652"/>
        <dbReference type="Rhea" id="RHEA-COMP:11736"/>
        <dbReference type="Rhea" id="RHEA-COMP:11846"/>
        <dbReference type="ChEBI" id="CHEBI:28938"/>
        <dbReference type="ChEBI" id="CHEBI:64722"/>
        <dbReference type="ChEBI" id="CHEBI:87215"/>
        <dbReference type="EC" id="2.3.2.5"/>
    </reaction>
</comment>
<evidence type="ECO:0000256" key="3">
    <source>
        <dbReference type="ARBA" id="ARBA00012012"/>
    </source>
</evidence>
<gene>
    <name evidence="7" type="ORF">HUG17_2508</name>
</gene>
<dbReference type="Proteomes" id="UP000828236">
    <property type="component" value="Unassembled WGS sequence"/>
</dbReference>
<dbReference type="SUPFAM" id="SSF53187">
    <property type="entry name" value="Zn-dependent exopeptidases"/>
    <property type="match status" value="1"/>
</dbReference>
<reference evidence="7" key="2">
    <citation type="journal article" date="2021" name="World Allergy Organ. J.">
        <title>Chromosome-level assembly of Dermatophagoides farinae genome and transcriptome reveals two novel allergens Der f 37 and Der f 39.</title>
        <authorList>
            <person name="Chen J."/>
            <person name="Cai Z."/>
            <person name="Fan D."/>
            <person name="Hu J."/>
            <person name="Hou Y."/>
            <person name="He Y."/>
            <person name="Zhang Z."/>
            <person name="Zhao Z."/>
            <person name="Gao P."/>
            <person name="Hu W."/>
            <person name="Sun J."/>
            <person name="Li J."/>
            <person name="Ji K."/>
        </authorList>
    </citation>
    <scope>NUCLEOTIDE SEQUENCE</scope>
    <source>
        <strain evidence="7">JKM2019</strain>
    </source>
</reference>
<dbReference type="InterPro" id="IPR007484">
    <property type="entry name" value="Peptidase_M28"/>
</dbReference>
<feature type="domain" description="Peptidase M28" evidence="6">
    <location>
        <begin position="109"/>
        <end position="276"/>
    </location>
</feature>
<sequence>MTIINCDNNKKNDDDKNIILDKSDLKILIQNIKFDKDFFQSILEKILIPRSVNSAGHETVRQYIKNTLRDLNSRWHIEEDVFRTRTPAGQVKFQNIIATYVPEFGCIRSKSSLKRTILACHYDSLKSSLVKGHNNTDINQVERFTGATDAAVSCSMMIYLAYTMNDHLEKHWLHHFNSNRTIQLNTLQLIFFDGEEIIRSEPNALRRNKRRYKSKSPQSDSLFGSKHLANKWEKITNKIHEQRKRFATLANMTNMKRSSRYLLCDGQDSISAKQRLIDIQNENQNKKKNGKITEVLIISPQDYHTIDGIQLFILFDLIGGSGSPRFYNTNLNTSQHFQQLIQIEKSYLQFNNEKKTAKSMSGGSNKVFFQQNPAFMVSFVRDDHLPFVIRNVPALHLIPHPFPRTWHSMDDNVDNLNFNSIGRFTNIMQLFLLNFFRPI</sequence>
<dbReference type="EC" id="2.3.2.5" evidence="3"/>
<dbReference type="InterPro" id="IPR040234">
    <property type="entry name" value="QC/QCL"/>
</dbReference>
<dbReference type="PANTHER" id="PTHR12283:SF6">
    <property type="entry name" value="GLUTAMINYL-PEPTIDE CYCLOTRANSFERASE-RELATED"/>
    <property type="match status" value="1"/>
</dbReference>
<accession>A0A9D4NSN7</accession>
<evidence type="ECO:0000256" key="2">
    <source>
        <dbReference type="ARBA" id="ARBA00006014"/>
    </source>
</evidence>
<comment type="caution">
    <text evidence="7">The sequence shown here is derived from an EMBL/GenBank/DDBJ whole genome shotgun (WGS) entry which is preliminary data.</text>
</comment>
<evidence type="ECO:0000256" key="4">
    <source>
        <dbReference type="ARBA" id="ARBA00022679"/>
    </source>
</evidence>
<reference evidence="7" key="1">
    <citation type="submission" date="2020-06" db="EMBL/GenBank/DDBJ databases">
        <authorList>
            <person name="Ji K."/>
            <person name="Li J."/>
        </authorList>
    </citation>
    <scope>NUCLEOTIDE SEQUENCE</scope>
    <source>
        <strain evidence="7">JKM2019</strain>
        <tissue evidence="7">Whole body</tissue>
    </source>
</reference>
<dbReference type="AlphaFoldDB" id="A0A9D4NSN7"/>
<evidence type="ECO:0000256" key="1">
    <source>
        <dbReference type="ARBA" id="ARBA00000001"/>
    </source>
</evidence>
<dbReference type="PANTHER" id="PTHR12283">
    <property type="entry name" value="GLUTAMINYL-PEPTIDE CYCLOTRANSFERASE"/>
    <property type="match status" value="1"/>
</dbReference>
<evidence type="ECO:0000259" key="6">
    <source>
        <dbReference type="Pfam" id="PF04389"/>
    </source>
</evidence>
<dbReference type="GO" id="GO:0008270">
    <property type="term" value="F:zinc ion binding"/>
    <property type="evidence" value="ECO:0007669"/>
    <property type="project" value="TreeGrafter"/>
</dbReference>
<keyword evidence="5" id="KW-0012">Acyltransferase</keyword>
<dbReference type="EMBL" id="SDOV01000007">
    <property type="protein sequence ID" value="KAH7638475.1"/>
    <property type="molecule type" value="Genomic_DNA"/>
</dbReference>
<dbReference type="GO" id="GO:0016603">
    <property type="term" value="F:glutaminyl-peptide cyclotransferase activity"/>
    <property type="evidence" value="ECO:0007669"/>
    <property type="project" value="UniProtKB-EC"/>
</dbReference>
<organism evidence="7">
    <name type="scientific">Dermatophagoides farinae</name>
    <name type="common">American house dust mite</name>
    <dbReference type="NCBI Taxonomy" id="6954"/>
    <lineage>
        <taxon>Eukaryota</taxon>
        <taxon>Metazoa</taxon>
        <taxon>Ecdysozoa</taxon>
        <taxon>Arthropoda</taxon>
        <taxon>Chelicerata</taxon>
        <taxon>Arachnida</taxon>
        <taxon>Acari</taxon>
        <taxon>Acariformes</taxon>
        <taxon>Sarcoptiformes</taxon>
        <taxon>Astigmata</taxon>
        <taxon>Psoroptidia</taxon>
        <taxon>Analgoidea</taxon>
        <taxon>Pyroglyphidae</taxon>
        <taxon>Dermatophagoidinae</taxon>
        <taxon>Dermatophagoides</taxon>
    </lineage>
</organism>
<evidence type="ECO:0000256" key="5">
    <source>
        <dbReference type="ARBA" id="ARBA00023315"/>
    </source>
</evidence>